<evidence type="ECO:0000256" key="5">
    <source>
        <dbReference type="ARBA" id="ARBA00022485"/>
    </source>
</evidence>
<dbReference type="InterPro" id="IPR004644">
    <property type="entry name" value="Fe-S_L-Ser_mono"/>
</dbReference>
<dbReference type="Proteomes" id="UP001317963">
    <property type="component" value="Chromosome"/>
</dbReference>
<dbReference type="EC" id="4.3.1.17" evidence="11"/>
<dbReference type="InterPro" id="IPR051318">
    <property type="entry name" value="Fe-S_L-Ser"/>
</dbReference>
<gene>
    <name evidence="14" type="ORF">E0F26_07665</name>
</gene>
<comment type="pathway">
    <text evidence="2">Carbohydrate biosynthesis; gluconeogenesis.</text>
</comment>
<dbReference type="GO" id="GO:0003941">
    <property type="term" value="F:L-serine ammonia-lyase activity"/>
    <property type="evidence" value="ECO:0007669"/>
    <property type="project" value="UniProtKB-EC"/>
</dbReference>
<feature type="domain" description="Serine dehydratase-like alpha subunit" evidence="12">
    <location>
        <begin position="186"/>
        <end position="453"/>
    </location>
</feature>
<evidence type="ECO:0000256" key="2">
    <source>
        <dbReference type="ARBA" id="ARBA00004742"/>
    </source>
</evidence>
<protein>
    <recommendedName>
        <fullName evidence="11">L-serine dehydratase</fullName>
        <ecNumber evidence="11">4.3.1.17</ecNumber>
    </recommendedName>
</protein>
<evidence type="ECO:0000256" key="11">
    <source>
        <dbReference type="RuleBase" id="RU366059"/>
    </source>
</evidence>
<evidence type="ECO:0000256" key="6">
    <source>
        <dbReference type="ARBA" id="ARBA00022723"/>
    </source>
</evidence>
<reference evidence="14 15" key="1">
    <citation type="submission" date="2019-02" db="EMBL/GenBank/DDBJ databases">
        <title>Halieaceae_genomes.</title>
        <authorList>
            <person name="Li S.-H."/>
        </authorList>
    </citation>
    <scope>NUCLEOTIDE SEQUENCE [LARGE SCALE GENOMIC DNA]</scope>
    <source>
        <strain evidence="14 15">JH123</strain>
    </source>
</reference>
<evidence type="ECO:0000256" key="7">
    <source>
        <dbReference type="ARBA" id="ARBA00023004"/>
    </source>
</evidence>
<dbReference type="Gene3D" id="3.30.1330.90">
    <property type="entry name" value="D-3-phosphoglycerate dehydrogenase, domain 3"/>
    <property type="match status" value="1"/>
</dbReference>
<dbReference type="InterPro" id="IPR029009">
    <property type="entry name" value="ASB_dom_sf"/>
</dbReference>
<comment type="cofactor">
    <cofactor evidence="1 11">
        <name>[4Fe-4S] cluster</name>
        <dbReference type="ChEBI" id="CHEBI:49883"/>
    </cofactor>
</comment>
<evidence type="ECO:0000313" key="15">
    <source>
        <dbReference type="Proteomes" id="UP001317963"/>
    </source>
</evidence>
<keyword evidence="4 11" id="KW-0312">Gluconeogenesis</keyword>
<dbReference type="NCBIfam" id="TIGR00720">
    <property type="entry name" value="sda_mono"/>
    <property type="match status" value="1"/>
</dbReference>
<dbReference type="PANTHER" id="PTHR30182:SF1">
    <property type="entry name" value="L-SERINE DEHYDRATASE 1"/>
    <property type="match status" value="1"/>
</dbReference>
<dbReference type="Pfam" id="PF03313">
    <property type="entry name" value="SDH_alpha"/>
    <property type="match status" value="1"/>
</dbReference>
<name>A0ABY6Q7H8_9GAMM</name>
<dbReference type="InterPro" id="IPR005130">
    <property type="entry name" value="Ser_deHydtase-like_asu"/>
</dbReference>
<evidence type="ECO:0000256" key="8">
    <source>
        <dbReference type="ARBA" id="ARBA00023014"/>
    </source>
</evidence>
<feature type="domain" description="Serine dehydratase beta chain" evidence="13">
    <location>
        <begin position="7"/>
        <end position="155"/>
    </location>
</feature>
<dbReference type="Pfam" id="PF03315">
    <property type="entry name" value="SDH_beta"/>
    <property type="match status" value="1"/>
</dbReference>
<evidence type="ECO:0000256" key="9">
    <source>
        <dbReference type="ARBA" id="ARBA00023239"/>
    </source>
</evidence>
<dbReference type="PANTHER" id="PTHR30182">
    <property type="entry name" value="L-SERINE DEHYDRATASE"/>
    <property type="match status" value="1"/>
</dbReference>
<evidence type="ECO:0000256" key="3">
    <source>
        <dbReference type="ARBA" id="ARBA00008636"/>
    </source>
</evidence>
<dbReference type="InterPro" id="IPR005131">
    <property type="entry name" value="Ser_deHydtase_bsu"/>
</dbReference>
<dbReference type="EMBL" id="CP036501">
    <property type="protein sequence ID" value="UZP74621.1"/>
    <property type="molecule type" value="Genomic_DNA"/>
</dbReference>
<keyword evidence="7 11" id="KW-0408">Iron</keyword>
<accession>A0ABY6Q7H8</accession>
<dbReference type="SUPFAM" id="SSF143548">
    <property type="entry name" value="Serine metabolism enzymes domain"/>
    <property type="match status" value="1"/>
</dbReference>
<sequence length="466" mass="48971">MQGFALNDIFKIGIGPSSSHTMGPMHAAQHFLSKIDSRARHIPLKVQVTLHGSLAATGDGHGTPGAVTAGLMGYHYETVTLPDIEAAWAKSVSRGYLTTLTGSSIQFNGSTDLLRDMTPLSGHPNGMTFIAWENTTEVARAQYFSVGGGMVEDEQGVTLSTTANTLDPAPFPYKTMAELIALCDREQLTIAELQARNEHLCLRSADRDPIATKLWDVMSDCIERGLACEGELPGGLKVKRRAATLWQRLLNNSQGDKAPANAAQRAMVYAMAVNEENAAGGRLVTAPTNGAAGIVPAVLRAHLDEHKLNNAGVDRHVSTFLRTATAIGGLFKMNASISGAEVGCQGEVGAAASMAAAGLTAAMGGSPKQIENAAEIAVEHCLGLTCDPIGGLVQVPCIERNGMGAVKAIAASDLALAGDGQFMVSLDQVIETVRETGRDMDSRYKETARGGLAIHGLKIPVTTVEC</sequence>
<keyword evidence="15" id="KW-1185">Reference proteome</keyword>
<dbReference type="RefSeq" id="WP_279241080.1">
    <property type="nucleotide sequence ID" value="NZ_CP036501.1"/>
</dbReference>
<comment type="catalytic activity">
    <reaction evidence="10 11">
        <text>L-serine = pyruvate + NH4(+)</text>
        <dbReference type="Rhea" id="RHEA:19169"/>
        <dbReference type="ChEBI" id="CHEBI:15361"/>
        <dbReference type="ChEBI" id="CHEBI:28938"/>
        <dbReference type="ChEBI" id="CHEBI:33384"/>
        <dbReference type="EC" id="4.3.1.17"/>
    </reaction>
</comment>
<evidence type="ECO:0000259" key="12">
    <source>
        <dbReference type="Pfam" id="PF03313"/>
    </source>
</evidence>
<evidence type="ECO:0000256" key="4">
    <source>
        <dbReference type="ARBA" id="ARBA00022432"/>
    </source>
</evidence>
<evidence type="ECO:0000259" key="13">
    <source>
        <dbReference type="Pfam" id="PF03315"/>
    </source>
</evidence>
<comment type="similarity">
    <text evidence="3 11">Belongs to the iron-sulfur dependent L-serine dehydratase family.</text>
</comment>
<organism evidence="14 15">
    <name type="scientific">Candidatus Paraluminiphilus aquimaris</name>
    <dbReference type="NCBI Taxonomy" id="2518994"/>
    <lineage>
        <taxon>Bacteria</taxon>
        <taxon>Pseudomonadati</taxon>
        <taxon>Pseudomonadota</taxon>
        <taxon>Gammaproteobacteria</taxon>
        <taxon>Cellvibrionales</taxon>
        <taxon>Halieaceae</taxon>
        <taxon>Candidatus Paraluminiphilus</taxon>
    </lineage>
</organism>
<keyword evidence="8 11" id="KW-0411">Iron-sulfur</keyword>
<evidence type="ECO:0000313" key="14">
    <source>
        <dbReference type="EMBL" id="UZP74621.1"/>
    </source>
</evidence>
<keyword evidence="6 11" id="KW-0479">Metal-binding</keyword>
<evidence type="ECO:0000256" key="10">
    <source>
        <dbReference type="ARBA" id="ARBA00049406"/>
    </source>
</evidence>
<evidence type="ECO:0000256" key="1">
    <source>
        <dbReference type="ARBA" id="ARBA00001966"/>
    </source>
</evidence>
<proteinExistence type="inferred from homology"/>
<keyword evidence="9 11" id="KW-0456">Lyase</keyword>
<keyword evidence="5 11" id="KW-0004">4Fe-4S</keyword>